<sequence length="473" mass="52951">MKTKKKDIELPQTSVPTEHVLDEVVNEEMDDSLERATTTSTSLDVDLVRAATTASSLKAEPDNDNMDKIQSKATPNESSSPGTTSGGGPMCQEAIGDTIPQTKFENVSKLSKDSLLARDNTLRSDEDSMKLNELIELCTSLQSRVITLEKKKTTQAQEITSLKRRAKKLEKRQRSRTHKLKILYKVGLTARMDSSEDKQNLGEDASKQGRKIDDIDANEDITLVNDQDDAEMFDIDDLHDEEVFVDKDDADKEVNDEVQKVVEEVVEDINTTKLIIDAAQVNAAGELNSASIATIDSAAAIITTEEVTLAKVLAELKASKPKVKGVCIQEASESITTTTTISLKKSQDKAALKLQAEFEGEQRHAREKAQKELEANIALIETCDDVQAKIDVDYQMDERLQAEEQQELTDKEKATLFMQFLEKRRKFFAAKRVKEKRNKPPTQAQKRKIMCTYLMNMQGKKLKDLKNKSFDSI</sequence>
<name>A0A699KEV3_TANCI</name>
<gene>
    <name evidence="3" type="ORF">Tci_663211</name>
</gene>
<proteinExistence type="predicted"/>
<feature type="compositionally biased region" description="Basic and acidic residues" evidence="2">
    <location>
        <begin position="59"/>
        <end position="70"/>
    </location>
</feature>
<protein>
    <submittedName>
        <fullName evidence="3">Uncharacterized protein</fullName>
    </submittedName>
</protein>
<feature type="coiled-coil region" evidence="1">
    <location>
        <begin position="131"/>
        <end position="172"/>
    </location>
</feature>
<evidence type="ECO:0000313" key="3">
    <source>
        <dbReference type="EMBL" id="GFA91239.1"/>
    </source>
</evidence>
<accession>A0A699KEV3</accession>
<comment type="caution">
    <text evidence="3">The sequence shown here is derived from an EMBL/GenBank/DDBJ whole genome shotgun (WGS) entry which is preliminary data.</text>
</comment>
<evidence type="ECO:0000256" key="1">
    <source>
        <dbReference type="SAM" id="Coils"/>
    </source>
</evidence>
<dbReference type="AlphaFoldDB" id="A0A699KEV3"/>
<evidence type="ECO:0000256" key="2">
    <source>
        <dbReference type="SAM" id="MobiDB-lite"/>
    </source>
</evidence>
<feature type="region of interest" description="Disordered" evidence="2">
    <location>
        <begin position="1"/>
        <end position="22"/>
    </location>
</feature>
<keyword evidence="1" id="KW-0175">Coiled coil</keyword>
<organism evidence="3">
    <name type="scientific">Tanacetum cinerariifolium</name>
    <name type="common">Dalmatian daisy</name>
    <name type="synonym">Chrysanthemum cinerariifolium</name>
    <dbReference type="NCBI Taxonomy" id="118510"/>
    <lineage>
        <taxon>Eukaryota</taxon>
        <taxon>Viridiplantae</taxon>
        <taxon>Streptophyta</taxon>
        <taxon>Embryophyta</taxon>
        <taxon>Tracheophyta</taxon>
        <taxon>Spermatophyta</taxon>
        <taxon>Magnoliopsida</taxon>
        <taxon>eudicotyledons</taxon>
        <taxon>Gunneridae</taxon>
        <taxon>Pentapetalae</taxon>
        <taxon>asterids</taxon>
        <taxon>campanulids</taxon>
        <taxon>Asterales</taxon>
        <taxon>Asteraceae</taxon>
        <taxon>Asteroideae</taxon>
        <taxon>Anthemideae</taxon>
        <taxon>Anthemidinae</taxon>
        <taxon>Tanacetum</taxon>
    </lineage>
</organism>
<dbReference type="EMBL" id="BKCJ010512786">
    <property type="protein sequence ID" value="GFA91239.1"/>
    <property type="molecule type" value="Genomic_DNA"/>
</dbReference>
<feature type="region of interest" description="Disordered" evidence="2">
    <location>
        <begin position="28"/>
        <end position="47"/>
    </location>
</feature>
<reference evidence="3" key="1">
    <citation type="journal article" date="2019" name="Sci. Rep.">
        <title>Draft genome of Tanacetum cinerariifolium, the natural source of mosquito coil.</title>
        <authorList>
            <person name="Yamashiro T."/>
            <person name="Shiraishi A."/>
            <person name="Satake H."/>
            <person name="Nakayama K."/>
        </authorList>
    </citation>
    <scope>NUCLEOTIDE SEQUENCE</scope>
</reference>
<feature type="region of interest" description="Disordered" evidence="2">
    <location>
        <begin position="53"/>
        <end position="97"/>
    </location>
</feature>